<accession>A0A8H7RTN6</accession>
<evidence type="ECO:0008006" key="5">
    <source>
        <dbReference type="Google" id="ProtNLM"/>
    </source>
</evidence>
<evidence type="ECO:0000313" key="3">
    <source>
        <dbReference type="EMBL" id="KAG2216495.1"/>
    </source>
</evidence>
<comment type="caution">
    <text evidence="3">The sequence shown here is derived from an EMBL/GenBank/DDBJ whole genome shotgun (WGS) entry which is preliminary data.</text>
</comment>
<proteinExistence type="inferred from homology"/>
<evidence type="ECO:0000256" key="1">
    <source>
        <dbReference type="ARBA" id="ARBA00011069"/>
    </source>
</evidence>
<feature type="compositionally biased region" description="Basic and acidic residues" evidence="2">
    <location>
        <begin position="193"/>
        <end position="209"/>
    </location>
</feature>
<dbReference type="EMBL" id="JAEPRB010000396">
    <property type="protein sequence ID" value="KAG2216495.1"/>
    <property type="molecule type" value="Genomic_DNA"/>
</dbReference>
<name>A0A8H7RTN6_9FUNG</name>
<dbReference type="InterPro" id="IPR051112">
    <property type="entry name" value="CWC26_splicing_factor"/>
</dbReference>
<dbReference type="AlphaFoldDB" id="A0A8H7RTN6"/>
<dbReference type="InterPro" id="IPR018609">
    <property type="entry name" value="Bud13"/>
</dbReference>
<gene>
    <name evidence="3" type="ORF">INT45_006840</name>
</gene>
<dbReference type="PANTHER" id="PTHR31809:SF0">
    <property type="entry name" value="BUD13 HOMOLOG"/>
    <property type="match status" value="1"/>
</dbReference>
<dbReference type="GO" id="GO:0005684">
    <property type="term" value="C:U2-type spliceosomal complex"/>
    <property type="evidence" value="ECO:0007669"/>
    <property type="project" value="TreeGrafter"/>
</dbReference>
<evidence type="ECO:0000313" key="4">
    <source>
        <dbReference type="Proteomes" id="UP000646827"/>
    </source>
</evidence>
<keyword evidence="4" id="KW-1185">Reference proteome</keyword>
<sequence>MNAEEREENVRLKYLARGPGDAATKAYIANKYLSSNKPNDDDLEKKQKKKKKKVIKKGNLGIVDDEYMGWKPIQENEQQKKRKKLLQEEQEIEPIMQSGVFRGKSDGWQTIQQGNQVVHEDDNEDKEAEDERPIFVNDMGVEEKEENIKKIMEQQQEQEVERKKNLLKRKQGENKKEEERMSSGQRAGLLTSHELKQEAARAREAERQMVEQLQGDRSGRDAETVYRDETGRKIDPKIKRAEEARIKKEAIEKEERRMEWGKGLVQRSEIEAQQKQLEEEKHKPLARYIDDQDYNQGLREKQRWNDPAAEFLTNQNQSKGSFVRPRYKGAWKPNRYMIQPGYRWDGVDRSNGFEDKFLLRENQKKARAIEAHQWSTEDM</sequence>
<feature type="region of interest" description="Disordered" evidence="2">
    <location>
        <begin position="33"/>
        <end position="55"/>
    </location>
</feature>
<feature type="compositionally biased region" description="Basic and acidic residues" evidence="2">
    <location>
        <begin position="217"/>
        <end position="231"/>
    </location>
</feature>
<dbReference type="GO" id="GO:0003723">
    <property type="term" value="F:RNA binding"/>
    <property type="evidence" value="ECO:0007669"/>
    <property type="project" value="TreeGrafter"/>
</dbReference>
<dbReference type="OrthoDB" id="6022at2759"/>
<protein>
    <recommendedName>
        <fullName evidence="5">Pre-mRNA-splicing factor CWC26</fullName>
    </recommendedName>
</protein>
<dbReference type="GO" id="GO:0070274">
    <property type="term" value="C:RES complex"/>
    <property type="evidence" value="ECO:0007669"/>
    <property type="project" value="TreeGrafter"/>
</dbReference>
<evidence type="ECO:0000256" key="2">
    <source>
        <dbReference type="SAM" id="MobiDB-lite"/>
    </source>
</evidence>
<organism evidence="3 4">
    <name type="scientific">Circinella minor</name>
    <dbReference type="NCBI Taxonomy" id="1195481"/>
    <lineage>
        <taxon>Eukaryota</taxon>
        <taxon>Fungi</taxon>
        <taxon>Fungi incertae sedis</taxon>
        <taxon>Mucoromycota</taxon>
        <taxon>Mucoromycotina</taxon>
        <taxon>Mucoromycetes</taxon>
        <taxon>Mucorales</taxon>
        <taxon>Lichtheimiaceae</taxon>
        <taxon>Circinella</taxon>
    </lineage>
</organism>
<dbReference type="Pfam" id="PF09736">
    <property type="entry name" value="Bud13"/>
    <property type="match status" value="1"/>
</dbReference>
<dbReference type="Proteomes" id="UP000646827">
    <property type="component" value="Unassembled WGS sequence"/>
</dbReference>
<comment type="similarity">
    <text evidence="1">Belongs to the CWC26 family.</text>
</comment>
<reference evidence="3 4" key="1">
    <citation type="submission" date="2020-12" db="EMBL/GenBank/DDBJ databases">
        <title>Metabolic potential, ecology and presence of endohyphal bacteria is reflected in genomic diversity of Mucoromycotina.</title>
        <authorList>
            <person name="Muszewska A."/>
            <person name="Okrasinska A."/>
            <person name="Steczkiewicz K."/>
            <person name="Drgas O."/>
            <person name="Orlowska M."/>
            <person name="Perlinska-Lenart U."/>
            <person name="Aleksandrzak-Piekarczyk T."/>
            <person name="Szatraj K."/>
            <person name="Zielenkiewicz U."/>
            <person name="Pilsyk S."/>
            <person name="Malc E."/>
            <person name="Mieczkowski P."/>
            <person name="Kruszewska J.S."/>
            <person name="Biernat P."/>
            <person name="Pawlowska J."/>
        </authorList>
    </citation>
    <scope>NUCLEOTIDE SEQUENCE [LARGE SCALE GENOMIC DNA]</scope>
    <source>
        <strain evidence="3 4">CBS 142.35</strain>
    </source>
</reference>
<feature type="region of interest" description="Disordered" evidence="2">
    <location>
        <begin position="115"/>
        <end position="231"/>
    </location>
</feature>
<dbReference type="GO" id="GO:0000398">
    <property type="term" value="P:mRNA splicing, via spliceosome"/>
    <property type="evidence" value="ECO:0007669"/>
    <property type="project" value="TreeGrafter"/>
</dbReference>
<feature type="compositionally biased region" description="Acidic residues" evidence="2">
    <location>
        <begin position="121"/>
        <end position="130"/>
    </location>
</feature>
<feature type="compositionally biased region" description="Basic and acidic residues" evidence="2">
    <location>
        <begin position="159"/>
        <end position="181"/>
    </location>
</feature>
<feature type="compositionally biased region" description="Basic residues" evidence="2">
    <location>
        <begin position="46"/>
        <end position="55"/>
    </location>
</feature>
<dbReference type="PANTHER" id="PTHR31809">
    <property type="entry name" value="BUD13 HOMOLOG"/>
    <property type="match status" value="1"/>
</dbReference>